<reference evidence="1 2" key="1">
    <citation type="journal article" date="2021" name="Nat. Plants">
        <title>The Taxus genome provides insights into paclitaxel biosynthesis.</title>
        <authorList>
            <person name="Xiong X."/>
            <person name="Gou J."/>
            <person name="Liao Q."/>
            <person name="Li Y."/>
            <person name="Zhou Q."/>
            <person name="Bi G."/>
            <person name="Li C."/>
            <person name="Du R."/>
            <person name="Wang X."/>
            <person name="Sun T."/>
            <person name="Guo L."/>
            <person name="Liang H."/>
            <person name="Lu P."/>
            <person name="Wu Y."/>
            <person name="Zhang Z."/>
            <person name="Ro D.K."/>
            <person name="Shang Y."/>
            <person name="Huang S."/>
            <person name="Yan J."/>
        </authorList>
    </citation>
    <scope>NUCLEOTIDE SEQUENCE [LARGE SCALE GENOMIC DNA]</scope>
    <source>
        <strain evidence="1">Ta-2019</strain>
    </source>
</reference>
<gene>
    <name evidence="1" type="ORF">KI387_022463</name>
</gene>
<dbReference type="EMBL" id="JAHRHJ020000005">
    <property type="protein sequence ID" value="KAH9313836.1"/>
    <property type="molecule type" value="Genomic_DNA"/>
</dbReference>
<organism evidence="1 2">
    <name type="scientific">Taxus chinensis</name>
    <name type="common">Chinese yew</name>
    <name type="synonym">Taxus wallichiana var. chinensis</name>
    <dbReference type="NCBI Taxonomy" id="29808"/>
    <lineage>
        <taxon>Eukaryota</taxon>
        <taxon>Viridiplantae</taxon>
        <taxon>Streptophyta</taxon>
        <taxon>Embryophyta</taxon>
        <taxon>Tracheophyta</taxon>
        <taxon>Spermatophyta</taxon>
        <taxon>Pinopsida</taxon>
        <taxon>Pinidae</taxon>
        <taxon>Conifers II</taxon>
        <taxon>Cupressales</taxon>
        <taxon>Taxaceae</taxon>
        <taxon>Taxus</taxon>
    </lineage>
</organism>
<protein>
    <submittedName>
        <fullName evidence="1">Uncharacterized protein</fullName>
    </submittedName>
</protein>
<keyword evidence="2" id="KW-1185">Reference proteome</keyword>
<proteinExistence type="predicted"/>
<comment type="caution">
    <text evidence="1">The sequence shown here is derived from an EMBL/GenBank/DDBJ whole genome shotgun (WGS) entry which is preliminary data.</text>
</comment>
<sequence length="86" mass="9432">AKSQDNVGIARTYTVGPMSTFVCVRPIGLSLPRHESPEYEVWIHMWVQQTRGKISRPCGDIEVLHSGMGEGVLVGGYAVGGPRNYM</sequence>
<dbReference type="AlphaFoldDB" id="A0AA38L732"/>
<feature type="non-terminal residue" evidence="1">
    <location>
        <position position="86"/>
    </location>
</feature>
<dbReference type="Proteomes" id="UP000824469">
    <property type="component" value="Unassembled WGS sequence"/>
</dbReference>
<name>A0AA38L732_TAXCH</name>
<evidence type="ECO:0000313" key="1">
    <source>
        <dbReference type="EMBL" id="KAH9313836.1"/>
    </source>
</evidence>
<accession>A0AA38L732</accession>
<evidence type="ECO:0000313" key="2">
    <source>
        <dbReference type="Proteomes" id="UP000824469"/>
    </source>
</evidence>
<feature type="non-terminal residue" evidence="1">
    <location>
        <position position="1"/>
    </location>
</feature>